<keyword evidence="5" id="KW-1185">Reference proteome</keyword>
<evidence type="ECO:0000256" key="1">
    <source>
        <dbReference type="ARBA" id="ARBA00007992"/>
    </source>
</evidence>
<dbReference type="Proteomes" id="UP000053095">
    <property type="component" value="Unassembled WGS sequence"/>
</dbReference>
<dbReference type="GO" id="GO:0004497">
    <property type="term" value="F:monooxygenase activity"/>
    <property type="evidence" value="ECO:0007669"/>
    <property type="project" value="UniProtKB-KW"/>
</dbReference>
<dbReference type="Gene3D" id="3.50.50.60">
    <property type="entry name" value="FAD/NAD(P)-binding domain"/>
    <property type="match status" value="1"/>
</dbReference>
<dbReference type="Pfam" id="PF13450">
    <property type="entry name" value="NAD_binding_8"/>
    <property type="match status" value="1"/>
</dbReference>
<name>A0A0B8N5J5_TALPI</name>
<dbReference type="InterPro" id="IPR023375">
    <property type="entry name" value="ADC_dom_sf"/>
</dbReference>
<accession>A0A0B8N5J5</accession>
<gene>
    <name evidence="4" type="ORF">TCE0_043f15502</name>
</gene>
<dbReference type="Gene3D" id="2.40.400.10">
    <property type="entry name" value="Acetoacetate decarboxylase-like"/>
    <property type="match status" value="1"/>
</dbReference>
<dbReference type="SUPFAM" id="SSF160104">
    <property type="entry name" value="Acetoacetate decarboxylase-like"/>
    <property type="match status" value="1"/>
</dbReference>
<evidence type="ECO:0000313" key="4">
    <source>
        <dbReference type="EMBL" id="GAM41959.1"/>
    </source>
</evidence>
<dbReference type="AlphaFoldDB" id="A0A0B8N5J5"/>
<dbReference type="PANTHER" id="PTHR13789:SF261">
    <property type="entry name" value="HYDROXYLASE, PUTATIVE (AFU_ORTHOLOGUE AFUA_7G00590)-RELATED"/>
    <property type="match status" value="1"/>
</dbReference>
<dbReference type="PANTHER" id="PTHR13789">
    <property type="entry name" value="MONOOXYGENASE"/>
    <property type="match status" value="1"/>
</dbReference>
<evidence type="ECO:0000313" key="5">
    <source>
        <dbReference type="Proteomes" id="UP000053095"/>
    </source>
</evidence>
<reference evidence="5" key="1">
    <citation type="journal article" date="2015" name="Genome Announc.">
        <title>Draft genome sequence of Talaromyces cellulolyticus strain Y-94, a source of lignocellulosic biomass-degrading enzymes.</title>
        <authorList>
            <person name="Fujii T."/>
            <person name="Koike H."/>
            <person name="Sawayama S."/>
            <person name="Yano S."/>
            <person name="Inoue H."/>
        </authorList>
    </citation>
    <scope>NUCLEOTIDE SEQUENCE [LARGE SCALE GENOMIC DNA]</scope>
    <source>
        <strain evidence="5">Y-94</strain>
    </source>
</reference>
<dbReference type="SUPFAM" id="SSF51905">
    <property type="entry name" value="FAD/NAD(P)-binding domain"/>
    <property type="match status" value="1"/>
</dbReference>
<proteinExistence type="inferred from homology"/>
<organism evidence="4 5">
    <name type="scientific">Talaromyces pinophilus</name>
    <name type="common">Penicillium pinophilum</name>
    <dbReference type="NCBI Taxonomy" id="128442"/>
    <lineage>
        <taxon>Eukaryota</taxon>
        <taxon>Fungi</taxon>
        <taxon>Dikarya</taxon>
        <taxon>Ascomycota</taxon>
        <taxon>Pezizomycotina</taxon>
        <taxon>Eurotiomycetes</taxon>
        <taxon>Eurotiomycetidae</taxon>
        <taxon>Eurotiales</taxon>
        <taxon>Trichocomaceae</taxon>
        <taxon>Talaromyces</taxon>
        <taxon>Talaromyces sect. Talaromyces</taxon>
    </lineage>
</organism>
<keyword evidence="2" id="KW-0560">Oxidoreductase</keyword>
<evidence type="ECO:0000256" key="3">
    <source>
        <dbReference type="ARBA" id="ARBA00023033"/>
    </source>
</evidence>
<protein>
    <recommendedName>
        <fullName evidence="6">FAD-binding domain-containing protein</fullName>
    </recommendedName>
</protein>
<sequence>MQTSTLKVVIVGAGIGGLTAALALRQQGHEITLLESSNFRNEIGAAINIPPYCDGALKRLGIDLNKNEKLGAMECTGCTIWAGATGEKIISLDYYAERSRWQHLRRLVHRAHLHSALWDKAISTDGPGKPCTLRLGSKVALVDPNGGEAILETGERVSGDLIIGADGVHSQCRKALEGGPGYVPFDSGISAFRFLIPTQSLQDDPITREIIKGDGSLTVVMGTGVKRLVCYPCAAHEFDNYSFSHDEFHHSTHVLQRAKRAKEKHGWYQPISFGPCASPCRFENIARSPGASPPWKTVHSIRFTTSKTYLEDLLPMASFSFALPDTVVQASWICTSFRNLPWLSGLGYDRVGLYIHGIQYTSATGEIFSGTFVPILFENMPDAVLSGRDERGAPVMSCDIEILDGVDFKTTTLSWRGTTFGRLHWNHLEADDEPKNTQGSNGFQYDILPKPHPDLGLLTYRYVPAVGHVGKADAAYAVFEAYENTPLRVKSNGAENENCRTEYESSNGLVRPMGSPRKQHAHQASFHITAGDDRSIPTLHHITQILQDIPVYGILEGNVETIQTGDGFSRARRID</sequence>
<evidence type="ECO:0008006" key="6">
    <source>
        <dbReference type="Google" id="ProtNLM"/>
    </source>
</evidence>
<evidence type="ECO:0000256" key="2">
    <source>
        <dbReference type="ARBA" id="ARBA00023002"/>
    </source>
</evidence>
<dbReference type="InterPro" id="IPR050493">
    <property type="entry name" value="FAD-dep_Monooxygenase_BioMet"/>
</dbReference>
<dbReference type="InterPro" id="IPR036188">
    <property type="entry name" value="FAD/NAD-bd_sf"/>
</dbReference>
<comment type="similarity">
    <text evidence="1">Belongs to the paxM FAD-dependent monooxygenase family.</text>
</comment>
<dbReference type="PRINTS" id="PR00420">
    <property type="entry name" value="RNGMNOXGNASE"/>
</dbReference>
<dbReference type="EMBL" id="DF933839">
    <property type="protein sequence ID" value="GAM41959.1"/>
    <property type="molecule type" value="Genomic_DNA"/>
</dbReference>
<keyword evidence="3" id="KW-0503">Monooxygenase</keyword>